<dbReference type="EMBL" id="NHOO01000004">
    <property type="protein sequence ID" value="OVE49361.1"/>
    <property type="molecule type" value="Genomic_DNA"/>
</dbReference>
<evidence type="ECO:0000313" key="2">
    <source>
        <dbReference type="EMBL" id="OVE49361.1"/>
    </source>
</evidence>
<reference evidence="2 3" key="1">
    <citation type="submission" date="2017-05" db="EMBL/GenBank/DDBJ databases">
        <title>Chromobacterium violaceum GHPS1 isolated from Hydrocarbon polluted soil in French Guiana display an awesome secondary metabolite arsenal and a battery of drug and heavy-metal-resistance and detoxification of xenobiotics proteins.</title>
        <authorList>
            <person name="Belbahri L."/>
        </authorList>
    </citation>
    <scope>NUCLEOTIDE SEQUENCE [LARGE SCALE GENOMIC DNA]</scope>
    <source>
        <strain evidence="2 3">GHPS1</strain>
    </source>
</reference>
<dbReference type="PANTHER" id="PTHR43441:SF11">
    <property type="entry name" value="RIBOSOMAL-PROTEIN-SERINE ACETYLTRANSFERASE"/>
    <property type="match status" value="1"/>
</dbReference>
<dbReference type="GO" id="GO:0008999">
    <property type="term" value="F:protein-N-terminal-alanine acetyltransferase activity"/>
    <property type="evidence" value="ECO:0007669"/>
    <property type="project" value="TreeGrafter"/>
</dbReference>
<keyword evidence="2" id="KW-0808">Transferase</keyword>
<evidence type="ECO:0000259" key="1">
    <source>
        <dbReference type="PROSITE" id="PS51186"/>
    </source>
</evidence>
<gene>
    <name evidence="2" type="ORF">CBW21_05590</name>
</gene>
<sequence length="182" mass="20548">MAGAAMSLVEIRPPEPARDAARVYALIERHRATLSQWMAGIVRPRSAADTEAFLWSQAEGNEEGRCAHRVILVDGKIAGICSLHGINAAHRYARLGYWLADSHVGRGVMSRALALLMRYAFEELGLHRLELGCAPENLRSCRVAERLGFRLEGELRDAQFLNGRFWNMRCYGLLADEWKNRR</sequence>
<dbReference type="CDD" id="cd04301">
    <property type="entry name" value="NAT_SF"/>
    <property type="match status" value="1"/>
</dbReference>
<evidence type="ECO:0000313" key="3">
    <source>
        <dbReference type="Proteomes" id="UP000196342"/>
    </source>
</evidence>
<dbReference type="PANTHER" id="PTHR43441">
    <property type="entry name" value="RIBOSOMAL-PROTEIN-SERINE ACETYLTRANSFERASE"/>
    <property type="match status" value="1"/>
</dbReference>
<organism evidence="2 3">
    <name type="scientific">Chromobacterium violaceum</name>
    <dbReference type="NCBI Taxonomy" id="536"/>
    <lineage>
        <taxon>Bacteria</taxon>
        <taxon>Pseudomonadati</taxon>
        <taxon>Pseudomonadota</taxon>
        <taxon>Betaproteobacteria</taxon>
        <taxon>Neisseriales</taxon>
        <taxon>Chromobacteriaceae</taxon>
        <taxon>Chromobacterium</taxon>
    </lineage>
</organism>
<dbReference type="PROSITE" id="PS51186">
    <property type="entry name" value="GNAT"/>
    <property type="match status" value="1"/>
</dbReference>
<dbReference type="SUPFAM" id="SSF55729">
    <property type="entry name" value="Acyl-CoA N-acyltransferases (Nat)"/>
    <property type="match status" value="1"/>
</dbReference>
<dbReference type="AlphaFoldDB" id="A0A202BDE2"/>
<dbReference type="InterPro" id="IPR000182">
    <property type="entry name" value="GNAT_dom"/>
</dbReference>
<dbReference type="GO" id="GO:0005737">
    <property type="term" value="C:cytoplasm"/>
    <property type="evidence" value="ECO:0007669"/>
    <property type="project" value="TreeGrafter"/>
</dbReference>
<keyword evidence="3" id="KW-1185">Reference proteome</keyword>
<dbReference type="GO" id="GO:1990189">
    <property type="term" value="F:protein N-terminal-serine acetyltransferase activity"/>
    <property type="evidence" value="ECO:0007669"/>
    <property type="project" value="TreeGrafter"/>
</dbReference>
<dbReference type="Proteomes" id="UP000196342">
    <property type="component" value="Unassembled WGS sequence"/>
</dbReference>
<dbReference type="Pfam" id="PF13302">
    <property type="entry name" value="Acetyltransf_3"/>
    <property type="match status" value="1"/>
</dbReference>
<accession>A0A202BDE2</accession>
<protein>
    <submittedName>
        <fullName evidence="2">GNAT family N-acetyltransferase</fullName>
    </submittedName>
</protein>
<feature type="domain" description="N-acetyltransferase" evidence="1">
    <location>
        <begin position="9"/>
        <end position="173"/>
    </location>
</feature>
<name>A0A202BDE2_CHRVL</name>
<dbReference type="InterPro" id="IPR016181">
    <property type="entry name" value="Acyl_CoA_acyltransferase"/>
</dbReference>
<dbReference type="InterPro" id="IPR051908">
    <property type="entry name" value="Ribosomal_N-acetyltransferase"/>
</dbReference>
<dbReference type="Gene3D" id="3.40.630.30">
    <property type="match status" value="1"/>
</dbReference>
<proteinExistence type="predicted"/>
<comment type="caution">
    <text evidence="2">The sequence shown here is derived from an EMBL/GenBank/DDBJ whole genome shotgun (WGS) entry which is preliminary data.</text>
</comment>